<dbReference type="InterPro" id="IPR003593">
    <property type="entry name" value="AAA+_ATPase"/>
</dbReference>
<evidence type="ECO:0000259" key="9">
    <source>
        <dbReference type="PROSITE" id="PS50929"/>
    </source>
</evidence>
<evidence type="ECO:0000259" key="8">
    <source>
        <dbReference type="PROSITE" id="PS50893"/>
    </source>
</evidence>
<feature type="domain" description="ABC transporter" evidence="8">
    <location>
        <begin position="292"/>
        <end position="536"/>
    </location>
</feature>
<dbReference type="InterPro" id="IPR039421">
    <property type="entry name" value="Type_1_exporter"/>
</dbReference>
<evidence type="ECO:0000313" key="11">
    <source>
        <dbReference type="Proteomes" id="UP001589890"/>
    </source>
</evidence>
<dbReference type="GO" id="GO:0005524">
    <property type="term" value="F:ATP binding"/>
    <property type="evidence" value="ECO:0007669"/>
    <property type="project" value="UniProtKB-KW"/>
</dbReference>
<keyword evidence="3" id="KW-0547">Nucleotide-binding</keyword>
<dbReference type="PANTHER" id="PTHR43394:SF1">
    <property type="entry name" value="ATP-BINDING CASSETTE SUB-FAMILY B MEMBER 10, MITOCHONDRIAL"/>
    <property type="match status" value="1"/>
</dbReference>
<evidence type="ECO:0000256" key="1">
    <source>
        <dbReference type="ARBA" id="ARBA00004651"/>
    </source>
</evidence>
<protein>
    <submittedName>
        <fullName evidence="10">ABC transporter ATP-binding protein</fullName>
    </submittedName>
</protein>
<accession>A0ABV6QQW0</accession>
<dbReference type="InterPro" id="IPR027417">
    <property type="entry name" value="P-loop_NTPase"/>
</dbReference>
<dbReference type="PROSITE" id="PS50893">
    <property type="entry name" value="ABC_TRANSPORTER_2"/>
    <property type="match status" value="1"/>
</dbReference>
<dbReference type="PROSITE" id="PS00211">
    <property type="entry name" value="ABC_TRANSPORTER_1"/>
    <property type="match status" value="1"/>
</dbReference>
<dbReference type="Pfam" id="PF00664">
    <property type="entry name" value="ABC_membrane"/>
    <property type="match status" value="1"/>
</dbReference>
<dbReference type="Gene3D" id="1.20.1560.10">
    <property type="entry name" value="ABC transporter type 1, transmembrane domain"/>
    <property type="match status" value="1"/>
</dbReference>
<feature type="transmembrane region" description="Helical" evidence="7">
    <location>
        <begin position="233"/>
        <end position="253"/>
    </location>
</feature>
<dbReference type="Proteomes" id="UP001589890">
    <property type="component" value="Unassembled WGS sequence"/>
</dbReference>
<proteinExistence type="predicted"/>
<dbReference type="Gene3D" id="3.40.50.300">
    <property type="entry name" value="P-loop containing nucleotide triphosphate hydrolases"/>
    <property type="match status" value="1"/>
</dbReference>
<dbReference type="PANTHER" id="PTHR43394">
    <property type="entry name" value="ATP-DEPENDENT PERMEASE MDL1, MITOCHONDRIAL"/>
    <property type="match status" value="1"/>
</dbReference>
<evidence type="ECO:0000256" key="2">
    <source>
        <dbReference type="ARBA" id="ARBA00022692"/>
    </source>
</evidence>
<dbReference type="SMART" id="SM00382">
    <property type="entry name" value="AAA"/>
    <property type="match status" value="1"/>
</dbReference>
<keyword evidence="6 7" id="KW-0472">Membrane</keyword>
<comment type="caution">
    <text evidence="10">The sequence shown here is derived from an EMBL/GenBank/DDBJ whole genome shotgun (WGS) entry which is preliminary data.</text>
</comment>
<dbReference type="RefSeq" id="WP_380051224.1">
    <property type="nucleotide sequence ID" value="NZ_JBHLTC010000030.1"/>
</dbReference>
<dbReference type="SUPFAM" id="SSF52540">
    <property type="entry name" value="P-loop containing nucleoside triphosphate hydrolases"/>
    <property type="match status" value="1"/>
</dbReference>
<dbReference type="Pfam" id="PF00005">
    <property type="entry name" value="ABC_tran"/>
    <property type="match status" value="1"/>
</dbReference>
<evidence type="ECO:0000256" key="6">
    <source>
        <dbReference type="ARBA" id="ARBA00023136"/>
    </source>
</evidence>
<name>A0ABV6QQW0_9ACTN</name>
<dbReference type="InterPro" id="IPR003439">
    <property type="entry name" value="ABC_transporter-like_ATP-bd"/>
</dbReference>
<sequence>MPGHGRGWLPLIGLTALLGSGVALALPSVLGRTVDTIVAKDNIATWLTIAGGLVLLGIACDLVDSFATTAAVAGTAARLRHQLVRRVLAGGPDGVREHDTGDLVSRVSGSAVDAARAGPAKVTAFAAAIPPAGSLVLLALIDPWLAAAFFIGVLLVIAVLWLFARRTAAVSLAYAETQGRIASVLTEALAGIRTIAAAGTASAEKRRVLYLLPELHRQGLETWRVLARSGAQAAVVGPLVLVSVLAVGGLQLAAGRITPGDLFAAAQYAVLGAGLGSLTGVLGELARAKAGLRRIDLGIEPVAHGTLSLPPGPGRLTFDKVAAEGLRIELEIQGGSTVAVVGSGGAGKSVFAELAARLRDPKEGQILLDGIPLQALSSQALRAAVGCAFERPTLVGATVGEAISSGSVNPVRTLAATHATRAHDFISRLPAGYGTPLLEAPMSGGERQRLGLARAWRAERLLVLDDATSSLDTATELKINQALANDPARRTKLVVTHRAATAARADLVLWLHRGRVRGFAPHERLWQDPAYRKAFR</sequence>
<dbReference type="InterPro" id="IPR011527">
    <property type="entry name" value="ABC1_TM_dom"/>
</dbReference>
<keyword evidence="5 7" id="KW-1133">Transmembrane helix</keyword>
<evidence type="ECO:0000256" key="3">
    <source>
        <dbReference type="ARBA" id="ARBA00022741"/>
    </source>
</evidence>
<feature type="transmembrane region" description="Helical" evidence="7">
    <location>
        <begin position="49"/>
        <end position="76"/>
    </location>
</feature>
<keyword evidence="4 10" id="KW-0067">ATP-binding</keyword>
<feature type="transmembrane region" description="Helical" evidence="7">
    <location>
        <begin position="122"/>
        <end position="141"/>
    </location>
</feature>
<feature type="domain" description="ABC transmembrane type-1" evidence="9">
    <location>
        <begin position="11"/>
        <end position="287"/>
    </location>
</feature>
<evidence type="ECO:0000256" key="5">
    <source>
        <dbReference type="ARBA" id="ARBA00022989"/>
    </source>
</evidence>
<dbReference type="InterPro" id="IPR017871">
    <property type="entry name" value="ABC_transporter-like_CS"/>
</dbReference>
<evidence type="ECO:0000256" key="4">
    <source>
        <dbReference type="ARBA" id="ARBA00022840"/>
    </source>
</evidence>
<evidence type="ECO:0000256" key="7">
    <source>
        <dbReference type="SAM" id="Phobius"/>
    </source>
</evidence>
<gene>
    <name evidence="10" type="ORF">ACFFGN_23235</name>
</gene>
<comment type="subcellular location">
    <subcellularLocation>
        <location evidence="1">Cell membrane</location>
        <topology evidence="1">Multi-pass membrane protein</topology>
    </subcellularLocation>
</comment>
<dbReference type="PROSITE" id="PS50929">
    <property type="entry name" value="ABC_TM1F"/>
    <property type="match status" value="1"/>
</dbReference>
<keyword evidence="11" id="KW-1185">Reference proteome</keyword>
<dbReference type="InterPro" id="IPR036640">
    <property type="entry name" value="ABC1_TM_sf"/>
</dbReference>
<dbReference type="EMBL" id="JBHLTC010000030">
    <property type="protein sequence ID" value="MFC0627014.1"/>
    <property type="molecule type" value="Genomic_DNA"/>
</dbReference>
<dbReference type="SUPFAM" id="SSF90123">
    <property type="entry name" value="ABC transporter transmembrane region"/>
    <property type="match status" value="1"/>
</dbReference>
<feature type="transmembrane region" description="Helical" evidence="7">
    <location>
        <begin position="265"/>
        <end position="286"/>
    </location>
</feature>
<feature type="transmembrane region" description="Helical" evidence="7">
    <location>
        <begin position="147"/>
        <end position="164"/>
    </location>
</feature>
<organism evidence="10 11">
    <name type="scientific">Kribbella deserti</name>
    <dbReference type="NCBI Taxonomy" id="1926257"/>
    <lineage>
        <taxon>Bacteria</taxon>
        <taxon>Bacillati</taxon>
        <taxon>Actinomycetota</taxon>
        <taxon>Actinomycetes</taxon>
        <taxon>Propionibacteriales</taxon>
        <taxon>Kribbellaceae</taxon>
        <taxon>Kribbella</taxon>
    </lineage>
</organism>
<reference evidence="10 11" key="1">
    <citation type="submission" date="2024-09" db="EMBL/GenBank/DDBJ databases">
        <authorList>
            <person name="Sun Q."/>
            <person name="Mori K."/>
        </authorList>
    </citation>
    <scope>NUCLEOTIDE SEQUENCE [LARGE SCALE GENOMIC DNA]</scope>
    <source>
        <strain evidence="10 11">CGMCC 1.15906</strain>
    </source>
</reference>
<keyword evidence="2 7" id="KW-0812">Transmembrane</keyword>
<evidence type="ECO:0000313" key="10">
    <source>
        <dbReference type="EMBL" id="MFC0627014.1"/>
    </source>
</evidence>